<dbReference type="NCBIfam" id="TIGR01643">
    <property type="entry name" value="YD_repeat_2x"/>
    <property type="match status" value="5"/>
</dbReference>
<feature type="region of interest" description="Disordered" evidence="1">
    <location>
        <begin position="117"/>
        <end position="149"/>
    </location>
</feature>
<dbReference type="InterPro" id="IPR022385">
    <property type="entry name" value="Rhs_assc_core"/>
</dbReference>
<dbReference type="RefSeq" id="WP_044615394.1">
    <property type="nucleotide sequence ID" value="NZ_CP007142.1"/>
</dbReference>
<name>A0A0C5VDM0_9GAMM</name>
<dbReference type="HOGENOM" id="CLU_002243_0_0_6"/>
<feature type="compositionally biased region" description="Polar residues" evidence="1">
    <location>
        <begin position="128"/>
        <end position="146"/>
    </location>
</feature>
<dbReference type="InterPro" id="IPR032869">
    <property type="entry name" value="WHH_dom_containing"/>
</dbReference>
<dbReference type="Pfam" id="PF20148">
    <property type="entry name" value="DUF6531"/>
    <property type="match status" value="1"/>
</dbReference>
<dbReference type="NCBIfam" id="TIGR03696">
    <property type="entry name" value="Rhs_assc_core"/>
    <property type="match status" value="1"/>
</dbReference>
<evidence type="ECO:0000256" key="1">
    <source>
        <dbReference type="SAM" id="MobiDB-lite"/>
    </source>
</evidence>
<feature type="domain" description="DUF6531" evidence="2">
    <location>
        <begin position="479"/>
        <end position="546"/>
    </location>
</feature>
<feature type="region of interest" description="Disordered" evidence="1">
    <location>
        <begin position="435"/>
        <end position="477"/>
    </location>
</feature>
<dbReference type="Pfam" id="PF14414">
    <property type="entry name" value="WHH"/>
    <property type="match status" value="1"/>
</dbReference>
<dbReference type="PANTHER" id="PTHR32305:SF15">
    <property type="entry name" value="PROTEIN RHSA-RELATED"/>
    <property type="match status" value="1"/>
</dbReference>
<reference evidence="3 4" key="1">
    <citation type="submission" date="2014-01" db="EMBL/GenBank/DDBJ databases">
        <title>Full genme sequencing of cellulolytic bacterium Gynuella sunshinyii YC6258T gen. nov., sp. nov.</title>
        <authorList>
            <person name="Khan H."/>
            <person name="Chung E.J."/>
            <person name="Chung Y.R."/>
        </authorList>
    </citation>
    <scope>NUCLEOTIDE SEQUENCE [LARGE SCALE GENOMIC DNA]</scope>
    <source>
        <strain evidence="3 4">YC6258</strain>
    </source>
</reference>
<dbReference type="InterPro" id="IPR045351">
    <property type="entry name" value="DUF6531"/>
</dbReference>
<dbReference type="OrthoDB" id="9815414at2"/>
<organism evidence="3 4">
    <name type="scientific">Gynuella sunshinyii YC6258</name>
    <dbReference type="NCBI Taxonomy" id="1445510"/>
    <lineage>
        <taxon>Bacteria</taxon>
        <taxon>Pseudomonadati</taxon>
        <taxon>Pseudomonadota</taxon>
        <taxon>Gammaproteobacteria</taxon>
        <taxon>Oceanospirillales</taxon>
        <taxon>Saccharospirillaceae</taxon>
        <taxon>Gynuella</taxon>
    </lineage>
</organism>
<accession>A0A0C5VDM0</accession>
<dbReference type="Pfam" id="PF05593">
    <property type="entry name" value="RHS_repeat"/>
    <property type="match status" value="2"/>
</dbReference>
<evidence type="ECO:0000259" key="2">
    <source>
        <dbReference type="Pfam" id="PF20148"/>
    </source>
</evidence>
<dbReference type="PANTHER" id="PTHR32305">
    <property type="match status" value="1"/>
</dbReference>
<dbReference type="STRING" id="1445510.YC6258_00234"/>
<dbReference type="Gene3D" id="2.180.10.10">
    <property type="entry name" value="RHS repeat-associated core"/>
    <property type="match status" value="2"/>
</dbReference>
<feature type="region of interest" description="Disordered" evidence="1">
    <location>
        <begin position="1718"/>
        <end position="1741"/>
    </location>
</feature>
<proteinExistence type="predicted"/>
<feature type="region of interest" description="Disordered" evidence="1">
    <location>
        <begin position="17"/>
        <end position="38"/>
    </location>
</feature>
<dbReference type="InterPro" id="IPR050708">
    <property type="entry name" value="T6SS_VgrG/RHS"/>
</dbReference>
<dbReference type="InterPro" id="IPR006530">
    <property type="entry name" value="YD"/>
</dbReference>
<dbReference type="PATRIC" id="fig|1445510.3.peg.227"/>
<gene>
    <name evidence="3" type="ORF">YC6258_00234</name>
</gene>
<evidence type="ECO:0000313" key="3">
    <source>
        <dbReference type="EMBL" id="AJQ92286.1"/>
    </source>
</evidence>
<dbReference type="InterPro" id="IPR031325">
    <property type="entry name" value="RHS_repeat"/>
</dbReference>
<dbReference type="Proteomes" id="UP000032266">
    <property type="component" value="Chromosome"/>
</dbReference>
<evidence type="ECO:0000313" key="4">
    <source>
        <dbReference type="Proteomes" id="UP000032266"/>
    </source>
</evidence>
<keyword evidence="4" id="KW-1185">Reference proteome</keyword>
<dbReference type="KEGG" id="gsn:YC6258_00234"/>
<sequence length="1778" mass="204780">MSDSYWGLPGDDELYPKYSAKPTIPTEPPNTRFSGNKDIVSRLPTDVRSKLPGHWSDWGCITTGEAQRWLSFDQDIFRIYVRDGSSYRLSRYASVNSFRNTDSTLFLLRDCSVTRSQTGVHHSGSPGAESSSTPRSSGPENPSLTYFQPAPVVTRRDHDLLLNYTDQDGASVPKLKYLVTVDGVAYKGQLNEEGKAEIKHLPDGEAEVSFSVDEAEINRIRTEFKSTLSEMIEDRRERKQRLDSLLMEYNAAERGMILGVAFLHGLFDESVEIVEGVIEPFVNIATGTQKLMAALYDKLADGYSLDELKDDYVTVCSELGEAIDQARQTYTILKWLATDAEVWKALIHFPKDWFGSMSRVEQHRFFGAAALELILIIAAAVATGGVGAVVVAGTGLLSKSRHLVRMAELLKTLFQYLTFKDRLPKPIRLRLEKDKHHANGQHHYKQEELKHKKPEDARHQSQNDNGECSPVNARCDTKGHPISMVTGEEITEITDFSLPGPIPLIWKRIYRSSAIRRKSELGFGWSHPWDITLKHSTQIVEISAEDASQPTTTAEQTVMTVRTEEGLSAAFPIPVNDASSSSVHNIHHPCGLQLQVIGDDFTLIKEGLAYEFETRPGTVDQYRLRQVHSRDHVHHWNLHYHLANGQLIYAESSWGQKLFFEVGQYGSWRAIKTFYGVNNQNPDDVESGRCLIRYRVNRNGDLIASKQPGKPGEQFRYDHHLFVRHKTPSGLRFGFEWNELSPHARCVRQFAEDGHYDYRFAWNIRPNTHEVTDGRGCVEVYENDDHGRKIYRMDGEGHEQRWSYTDKGDIAHYIDGSGGEHDYEYDDQQRLIRYTDPAGQIQTIGYWRETHFPSHITRHWQGETNGGPDTRETTHYLYDAFDQLIRVKHPSGETEHWDYHGQTLRRYIDRQGRCHQYFWNSRWGTLSEYRLFHEDVPYPSSELPDSLSEAKGIWPHDSKTDTGPSKPIQQLWFDYDEQGRMHRQRSLHGQDDQFVYNDQGQLILKTNAQGQHEKYTYDRMGRVIAYTDQAGRITQRHYGAYAQILAQTLPDGTRLSYEYDQERNLTAIINGNGQAHRFEYDGCERIKTEISVDGRTIHYRYNGTGKLIEQREGEITATFERDVLGRLISEHYQHASDPTKNIVQGYQYDRNGRLIGAVNEHAKVELGYTVHGLLSKEHTSQRFVDYNGEYQSFKHGIDFVEYTDTGYISSVRYSAHQPYQRGGYFDFIHRDSIGQAWTFEQNYAWNVRGMLSRMSVRPHEAISPVSLFDQQFNAHDQLAKRHQGQHTATWNYDPEQRLQQYQRTSLQNDSNRLTLHERHYHYDTKNRIAGIDELHGSSRYHYNDLDLLTKVEDREGQQDLHFDAAGNRLPEGLTRLDNNRLPFMGDRHFSYDEYGNLVQIKKGKDQKIVQSLEYNAKHQLIKFEERINGTLKQALTFRYDPFGRRIEKSVFKQDKPEQQTEWATNYKRYRTHNQPDLWYQYAERYVWNGGNLIQTRHIDCNLNNRTFQQYYLYEPYSHKPVGLYDYELGLLDIEADHLGTAKALYSHETGEQLWATEHEVYGKTRNGQSHKTHPRNGFAVDPKLRFAGQYEDIETGLYQNFNRYYDPQTGRYISHDPIGILGGLNVYQYCPNPVEWVDPLGLSCKETDATGRPLSSPNYSVAYKAQLKDGVNYPGKNDYHHFQESNRQLYESINQNPQLGAMLENLYPGITEFVSPGARGKFKGKTPSKQGLTWHHSAQDPGSMELVPLPQHQAPGPVQSTLHPNQQGGMEIWGGGVR</sequence>
<dbReference type="EMBL" id="CP007142">
    <property type="protein sequence ID" value="AJQ92286.1"/>
    <property type="molecule type" value="Genomic_DNA"/>
</dbReference>
<protein>
    <submittedName>
        <fullName evidence="3">Rhs family protein</fullName>
    </submittedName>
</protein>
<feature type="compositionally biased region" description="Basic and acidic residues" evidence="1">
    <location>
        <begin position="444"/>
        <end position="461"/>
    </location>
</feature>